<dbReference type="GO" id="GO:0005730">
    <property type="term" value="C:nucleolus"/>
    <property type="evidence" value="ECO:0007669"/>
    <property type="project" value="UniProtKB-SubCell"/>
</dbReference>
<dbReference type="Pfam" id="PF16969">
    <property type="entry name" value="SRP68"/>
    <property type="match status" value="1"/>
</dbReference>
<keyword evidence="7" id="KW-0539">Nucleus</keyword>
<feature type="non-terminal residue" evidence="11">
    <location>
        <position position="1"/>
    </location>
</feature>
<dbReference type="GO" id="GO:0008312">
    <property type="term" value="F:7S RNA binding"/>
    <property type="evidence" value="ECO:0007669"/>
    <property type="project" value="InterPro"/>
</dbReference>
<dbReference type="VEuPathDB" id="ToxoDB:TGCAST_258070B"/>
<feature type="compositionally biased region" description="Basic and acidic residues" evidence="10">
    <location>
        <begin position="123"/>
        <end position="139"/>
    </location>
</feature>
<dbReference type="EMBL" id="AHIV02001142">
    <property type="protein sequence ID" value="RQX71098.1"/>
    <property type="molecule type" value="Genomic_DNA"/>
</dbReference>
<evidence type="ECO:0000256" key="7">
    <source>
        <dbReference type="ARBA" id="ARBA00023242"/>
    </source>
</evidence>
<feature type="region of interest" description="Disordered" evidence="10">
    <location>
        <begin position="105"/>
        <end position="139"/>
    </location>
</feature>
<sequence length="679" mass="75610">VSSPLSFFASISPYLFPSLSYSLSLSRCLYPCFLSLSFFASISLYLFPSLSYSLSLSRCLYPCFCRPCLLLQNLRVRRHCIRRLSKALLYARLLENLCHSETPCMQTPPPPVSDSKAAKGASGKKEETKSSGKKPQAEEAHALLRQPHALPAEEVAAYFLSLGCECVSLCDEKTKLESRAYRLSILAALEQEQENWEAARETLEELRQVYIHLKRVSSTHERETALFKTLLARTEPELRLCAFHSGGVASLAKAGLAGSDRGEKTSGEKRMQSSCPALVVWRGDEVFVEAEKPRKGVLGALSLVEEVQLLKTEALTTLAHADSAFEDSTLAERLEALSQEDAERLVERYGDLSSRFRLCVDLIHAEMLKHPDVPSWYLAEGYCLDISRCLEVERDILLLLRFFLNLRRSDEKSPGPWQHKHQNLRGDAGVRYASLLQQGIGKMMEEENLDQSRKLRMQQWMKIAKDSRALCLAVFDASVGKLPEAYVLAAAVSSRSKTLVPQPQVMPVDDPQGRLDIFFMALQASRAHEAARKGCKRATEPEDEREGERQRQQRQTINCPRVVAELARRFEARNLAAIVREDLKAAGCPDEDASAPLLALPQRSGKKGNAAQSSKGEGSREMLSVAAQYVLPRLEPLPCKPILFDLALASYGRPDLKARTEGGGKRGALRGLVKSLFGR</sequence>
<keyword evidence="6" id="KW-0733">Signal recognition particle</keyword>
<comment type="caution">
    <text evidence="11">The sequence shown here is derived from an EMBL/GenBank/DDBJ whole genome shotgun (WGS) entry which is preliminary data.</text>
</comment>
<reference evidence="11 12" key="1">
    <citation type="submission" date="2017-10" db="EMBL/GenBank/DDBJ databases">
        <authorList>
            <person name="Sibley D."/>
            <person name="Venepally P."/>
            <person name="Karamycheva S."/>
            <person name="Hadjithomas M."/>
            <person name="Khan A."/>
            <person name="Brunk B."/>
            <person name="Roos D."/>
            <person name="Caler E."/>
            <person name="Lorenzi H."/>
        </authorList>
    </citation>
    <scope>NUCLEOTIDE SEQUENCE [LARGE SCALE GENOMIC DNA]</scope>
    <source>
        <strain evidence="11 12">CAST</strain>
    </source>
</reference>
<evidence type="ECO:0000256" key="3">
    <source>
        <dbReference type="ARBA" id="ARBA00009352"/>
    </source>
</evidence>
<evidence type="ECO:0000256" key="6">
    <source>
        <dbReference type="ARBA" id="ARBA00023135"/>
    </source>
</evidence>
<organism evidence="11 12">
    <name type="scientific">Toxoplasma gondii CAST</name>
    <dbReference type="NCBI Taxonomy" id="943122"/>
    <lineage>
        <taxon>Eukaryota</taxon>
        <taxon>Sar</taxon>
        <taxon>Alveolata</taxon>
        <taxon>Apicomplexa</taxon>
        <taxon>Conoidasida</taxon>
        <taxon>Coccidia</taxon>
        <taxon>Eucoccidiorida</taxon>
        <taxon>Eimeriorina</taxon>
        <taxon>Sarcocystidae</taxon>
        <taxon>Toxoplasma</taxon>
    </lineage>
</organism>
<dbReference type="GO" id="GO:0005786">
    <property type="term" value="C:signal recognition particle, endoplasmic reticulum targeting"/>
    <property type="evidence" value="ECO:0007669"/>
    <property type="project" value="UniProtKB-KW"/>
</dbReference>
<evidence type="ECO:0000313" key="11">
    <source>
        <dbReference type="EMBL" id="RQX71098.1"/>
    </source>
</evidence>
<evidence type="ECO:0000313" key="12">
    <source>
        <dbReference type="Proteomes" id="UP000284452"/>
    </source>
</evidence>
<keyword evidence="4" id="KW-0963">Cytoplasm</keyword>
<keyword evidence="8" id="KW-0687">Ribonucleoprotein</keyword>
<dbReference type="InterPro" id="IPR038253">
    <property type="entry name" value="SRP68_N_sf"/>
</dbReference>
<dbReference type="PANTHER" id="PTHR12860">
    <property type="entry name" value="SIGNAL RECOGNITION PARTICLE 68 KDA PROTEIN"/>
    <property type="match status" value="1"/>
</dbReference>
<proteinExistence type="inferred from homology"/>
<evidence type="ECO:0000256" key="9">
    <source>
        <dbReference type="ARBA" id="ARBA00029498"/>
    </source>
</evidence>
<comment type="subcellular location">
    <subcellularLocation>
        <location evidence="1">Cytoplasm</location>
    </subcellularLocation>
    <subcellularLocation>
        <location evidence="2">Nucleus</location>
        <location evidence="2">Nucleolus</location>
    </subcellularLocation>
</comment>
<dbReference type="PANTHER" id="PTHR12860:SF0">
    <property type="entry name" value="SIGNAL RECOGNITION PARTICLE SUBUNIT SRP68"/>
    <property type="match status" value="1"/>
</dbReference>
<protein>
    <recommendedName>
        <fullName evidence="9">Signal recognition particle subunit SRP68</fullName>
    </recommendedName>
</protein>
<evidence type="ECO:0000256" key="8">
    <source>
        <dbReference type="ARBA" id="ARBA00023274"/>
    </source>
</evidence>
<feature type="region of interest" description="Disordered" evidence="10">
    <location>
        <begin position="596"/>
        <end position="619"/>
    </location>
</feature>
<feature type="compositionally biased region" description="Basic and acidic residues" evidence="10">
    <location>
        <begin position="532"/>
        <end position="551"/>
    </location>
</feature>
<evidence type="ECO:0000256" key="4">
    <source>
        <dbReference type="ARBA" id="ARBA00022490"/>
    </source>
</evidence>
<comment type="similarity">
    <text evidence="3">Belongs to the SRP68 family.</text>
</comment>
<keyword evidence="5" id="KW-0694">RNA-binding</keyword>
<evidence type="ECO:0000256" key="5">
    <source>
        <dbReference type="ARBA" id="ARBA00022884"/>
    </source>
</evidence>
<dbReference type="GO" id="GO:0006614">
    <property type="term" value="P:SRP-dependent cotranslational protein targeting to membrane"/>
    <property type="evidence" value="ECO:0007669"/>
    <property type="project" value="InterPro"/>
</dbReference>
<dbReference type="GO" id="GO:0030942">
    <property type="term" value="F:endoplasmic reticulum signal peptide binding"/>
    <property type="evidence" value="ECO:0007669"/>
    <property type="project" value="InterPro"/>
</dbReference>
<name>A0A425HXX4_TOXGO</name>
<accession>A0A425HXX4</accession>
<dbReference type="AlphaFoldDB" id="A0A425HXX4"/>
<feature type="region of interest" description="Disordered" evidence="10">
    <location>
        <begin position="532"/>
        <end position="554"/>
    </location>
</feature>
<dbReference type="GO" id="GO:0005047">
    <property type="term" value="F:signal recognition particle binding"/>
    <property type="evidence" value="ECO:0007669"/>
    <property type="project" value="InterPro"/>
</dbReference>
<dbReference type="Proteomes" id="UP000284452">
    <property type="component" value="Unassembled WGS sequence"/>
</dbReference>
<gene>
    <name evidence="11" type="ORF">TGCAST_258070B</name>
</gene>
<evidence type="ECO:0000256" key="10">
    <source>
        <dbReference type="SAM" id="MobiDB-lite"/>
    </source>
</evidence>
<dbReference type="Gene3D" id="1.10.3450.40">
    <property type="entry name" value="Signal recognition particle, SRP68 subunit, RNA-binding domain"/>
    <property type="match status" value="1"/>
</dbReference>
<evidence type="ECO:0000256" key="2">
    <source>
        <dbReference type="ARBA" id="ARBA00004604"/>
    </source>
</evidence>
<evidence type="ECO:0000256" key="1">
    <source>
        <dbReference type="ARBA" id="ARBA00004496"/>
    </source>
</evidence>
<dbReference type="InterPro" id="IPR026258">
    <property type="entry name" value="SRP68"/>
</dbReference>